<dbReference type="AlphaFoldDB" id="A0A9R1WSE9"/>
<gene>
    <name evidence="1" type="ORF">LSAT_V11C900471900</name>
</gene>
<keyword evidence="2" id="KW-1185">Reference proteome</keyword>
<evidence type="ECO:0000313" key="2">
    <source>
        <dbReference type="Proteomes" id="UP000235145"/>
    </source>
</evidence>
<evidence type="ECO:0000313" key="1">
    <source>
        <dbReference type="EMBL" id="KAJ0188005.1"/>
    </source>
</evidence>
<sequence length="97" mass="11541">MTINKRVKTANKSIKQFKEELARCKNQIGKMGPGLAQRVMEVRKKRLIKEKRWYASCLKSANIELKGMMKILQDDQEDLMGHIYRQNYKMIYVVYQN</sequence>
<organism evidence="1 2">
    <name type="scientific">Lactuca sativa</name>
    <name type="common">Garden lettuce</name>
    <dbReference type="NCBI Taxonomy" id="4236"/>
    <lineage>
        <taxon>Eukaryota</taxon>
        <taxon>Viridiplantae</taxon>
        <taxon>Streptophyta</taxon>
        <taxon>Embryophyta</taxon>
        <taxon>Tracheophyta</taxon>
        <taxon>Spermatophyta</taxon>
        <taxon>Magnoliopsida</taxon>
        <taxon>eudicotyledons</taxon>
        <taxon>Gunneridae</taxon>
        <taxon>Pentapetalae</taxon>
        <taxon>asterids</taxon>
        <taxon>campanulids</taxon>
        <taxon>Asterales</taxon>
        <taxon>Asteraceae</taxon>
        <taxon>Cichorioideae</taxon>
        <taxon>Cichorieae</taxon>
        <taxon>Lactucinae</taxon>
        <taxon>Lactuca</taxon>
    </lineage>
</organism>
<dbReference type="EMBL" id="NBSK02000009">
    <property type="protein sequence ID" value="KAJ0188005.1"/>
    <property type="molecule type" value="Genomic_DNA"/>
</dbReference>
<name>A0A9R1WSE9_LACSA</name>
<protein>
    <submittedName>
        <fullName evidence="1">Uncharacterized protein</fullName>
    </submittedName>
</protein>
<comment type="caution">
    <text evidence="1">The sequence shown here is derived from an EMBL/GenBank/DDBJ whole genome shotgun (WGS) entry which is preliminary data.</text>
</comment>
<dbReference type="Proteomes" id="UP000235145">
    <property type="component" value="Unassembled WGS sequence"/>
</dbReference>
<reference evidence="1 2" key="1">
    <citation type="journal article" date="2017" name="Nat. Commun.">
        <title>Genome assembly with in vitro proximity ligation data and whole-genome triplication in lettuce.</title>
        <authorList>
            <person name="Reyes-Chin-Wo S."/>
            <person name="Wang Z."/>
            <person name="Yang X."/>
            <person name="Kozik A."/>
            <person name="Arikit S."/>
            <person name="Song C."/>
            <person name="Xia L."/>
            <person name="Froenicke L."/>
            <person name="Lavelle D.O."/>
            <person name="Truco M.J."/>
            <person name="Xia R."/>
            <person name="Zhu S."/>
            <person name="Xu C."/>
            <person name="Xu H."/>
            <person name="Xu X."/>
            <person name="Cox K."/>
            <person name="Korf I."/>
            <person name="Meyers B.C."/>
            <person name="Michelmore R.W."/>
        </authorList>
    </citation>
    <scope>NUCLEOTIDE SEQUENCE [LARGE SCALE GENOMIC DNA]</scope>
    <source>
        <strain evidence="2">cv. Salinas</strain>
        <tissue evidence="1">Seedlings</tissue>
    </source>
</reference>
<accession>A0A9R1WSE9</accession>
<proteinExistence type="predicted"/>